<name>A0A2T6A4E2_9RHOB</name>
<sequence length="267" mass="28374">MTEGLAARVTAAEEMIAEASERAMAFFERRSDLSVECKTDPQDLVSEADRDVEALIRERLAHSFPRDGFLGEELGVSQGDGRWTWIVDPIDGTASFLHGLQGWSISVALCHDGETLAGWVAHPCSGRVYSALRGQGAWCRSAHLSVSKGCSLADGLIAMGSGNPDLIAAMVRDLLTSGGSFQRNGSAALSLAHVAAGHYLGFIEPQLAPWDCAAGLLLVEEAGGWHAPHPMDRSAPVIAGAPGPRAQIEHLSRSFQKAKEDSYAKLG</sequence>
<evidence type="ECO:0000256" key="6">
    <source>
        <dbReference type="ARBA" id="ARBA00022723"/>
    </source>
</evidence>
<dbReference type="RefSeq" id="WP_158274121.1">
    <property type="nucleotide sequence ID" value="NZ_BMEZ01000042.1"/>
</dbReference>
<dbReference type="GO" id="GO:0046872">
    <property type="term" value="F:metal ion binding"/>
    <property type="evidence" value="ECO:0007669"/>
    <property type="project" value="UniProtKB-KW"/>
</dbReference>
<comment type="catalytic activity">
    <reaction evidence="1 10">
        <text>a myo-inositol phosphate + H2O = myo-inositol + phosphate</text>
        <dbReference type="Rhea" id="RHEA:24056"/>
        <dbReference type="ChEBI" id="CHEBI:15377"/>
        <dbReference type="ChEBI" id="CHEBI:17268"/>
        <dbReference type="ChEBI" id="CHEBI:43474"/>
        <dbReference type="ChEBI" id="CHEBI:84139"/>
        <dbReference type="EC" id="3.1.3.25"/>
    </reaction>
</comment>
<evidence type="ECO:0000313" key="12">
    <source>
        <dbReference type="Proteomes" id="UP000244069"/>
    </source>
</evidence>
<dbReference type="GO" id="GO:0046854">
    <property type="term" value="P:phosphatidylinositol phosphate biosynthetic process"/>
    <property type="evidence" value="ECO:0007669"/>
    <property type="project" value="InterPro"/>
</dbReference>
<dbReference type="CDD" id="cd01639">
    <property type="entry name" value="IMPase"/>
    <property type="match status" value="1"/>
</dbReference>
<feature type="binding site" evidence="9">
    <location>
        <position position="91"/>
    </location>
    <ligand>
        <name>Mg(2+)</name>
        <dbReference type="ChEBI" id="CHEBI:18420"/>
        <label>1</label>
        <note>catalytic</note>
    </ligand>
</feature>
<keyword evidence="8 9" id="KW-0460">Magnesium</keyword>
<feature type="binding site" evidence="9">
    <location>
        <position position="211"/>
    </location>
    <ligand>
        <name>Mg(2+)</name>
        <dbReference type="ChEBI" id="CHEBI:18420"/>
        <label>1</label>
        <note>catalytic</note>
    </ligand>
</feature>
<dbReference type="PROSITE" id="PS00629">
    <property type="entry name" value="IMP_1"/>
    <property type="match status" value="1"/>
</dbReference>
<dbReference type="GO" id="GO:0007165">
    <property type="term" value="P:signal transduction"/>
    <property type="evidence" value="ECO:0007669"/>
    <property type="project" value="TreeGrafter"/>
</dbReference>
<evidence type="ECO:0000256" key="1">
    <source>
        <dbReference type="ARBA" id="ARBA00001033"/>
    </source>
</evidence>
<dbReference type="EC" id="3.1.3.25" evidence="4 10"/>
<comment type="cofactor">
    <cofactor evidence="2 9 10">
        <name>Mg(2+)</name>
        <dbReference type="ChEBI" id="CHEBI:18420"/>
    </cofactor>
</comment>
<gene>
    <name evidence="11" type="ORF">C8N44_14220</name>
</gene>
<dbReference type="Gene3D" id="3.30.540.10">
    <property type="entry name" value="Fructose-1,6-Bisphosphatase, subunit A, domain 1"/>
    <property type="match status" value="1"/>
</dbReference>
<evidence type="ECO:0000256" key="8">
    <source>
        <dbReference type="ARBA" id="ARBA00022842"/>
    </source>
</evidence>
<evidence type="ECO:0000256" key="7">
    <source>
        <dbReference type="ARBA" id="ARBA00022801"/>
    </source>
</evidence>
<dbReference type="GO" id="GO:0006020">
    <property type="term" value="P:inositol metabolic process"/>
    <property type="evidence" value="ECO:0007669"/>
    <property type="project" value="TreeGrafter"/>
</dbReference>
<dbReference type="EMBL" id="QBKN01000042">
    <property type="protein sequence ID" value="PTX38682.1"/>
    <property type="molecule type" value="Genomic_DNA"/>
</dbReference>
<evidence type="ECO:0000256" key="9">
    <source>
        <dbReference type="PIRSR" id="PIRSR600760-2"/>
    </source>
</evidence>
<evidence type="ECO:0000256" key="4">
    <source>
        <dbReference type="ARBA" id="ARBA00013106"/>
    </source>
</evidence>
<evidence type="ECO:0000256" key="10">
    <source>
        <dbReference type="RuleBase" id="RU364068"/>
    </source>
</evidence>
<dbReference type="GO" id="GO:0008934">
    <property type="term" value="F:inositol monophosphate 1-phosphatase activity"/>
    <property type="evidence" value="ECO:0007669"/>
    <property type="project" value="InterPro"/>
</dbReference>
<keyword evidence="6 9" id="KW-0479">Metal-binding</keyword>
<organism evidence="11 12">
    <name type="scientific">Allosediminivita pacifica</name>
    <dbReference type="NCBI Taxonomy" id="1267769"/>
    <lineage>
        <taxon>Bacteria</taxon>
        <taxon>Pseudomonadati</taxon>
        <taxon>Pseudomonadota</taxon>
        <taxon>Alphaproteobacteria</taxon>
        <taxon>Rhodobacterales</taxon>
        <taxon>Paracoccaceae</taxon>
        <taxon>Allosediminivita</taxon>
    </lineage>
</organism>
<protein>
    <recommendedName>
        <fullName evidence="5 10">Inositol-1-monophosphatase</fullName>
        <ecNumber evidence="4 10">3.1.3.25</ecNumber>
    </recommendedName>
</protein>
<feature type="binding site" evidence="9">
    <location>
        <position position="88"/>
    </location>
    <ligand>
        <name>Mg(2+)</name>
        <dbReference type="ChEBI" id="CHEBI:18420"/>
        <label>1</label>
        <note>catalytic</note>
    </ligand>
</feature>
<reference evidence="11 12" key="1">
    <citation type="submission" date="2018-04" db="EMBL/GenBank/DDBJ databases">
        <title>Genomic Encyclopedia of Archaeal and Bacterial Type Strains, Phase II (KMG-II): from individual species to whole genera.</title>
        <authorList>
            <person name="Goeker M."/>
        </authorList>
    </citation>
    <scope>NUCLEOTIDE SEQUENCE [LARGE SCALE GENOMIC DNA]</scope>
    <source>
        <strain evidence="11 12">DSM 29329</strain>
    </source>
</reference>
<evidence type="ECO:0000256" key="2">
    <source>
        <dbReference type="ARBA" id="ARBA00001946"/>
    </source>
</evidence>
<keyword evidence="12" id="KW-1185">Reference proteome</keyword>
<accession>A0A2T6A4E2</accession>
<keyword evidence="7 10" id="KW-0378">Hydrolase</keyword>
<comment type="similarity">
    <text evidence="3 10">Belongs to the inositol monophosphatase superfamily.</text>
</comment>
<dbReference type="AlphaFoldDB" id="A0A2T6A4E2"/>
<comment type="caution">
    <text evidence="11">The sequence shown here is derived from an EMBL/GenBank/DDBJ whole genome shotgun (WGS) entry which is preliminary data.</text>
</comment>
<dbReference type="PRINTS" id="PR00377">
    <property type="entry name" value="IMPHPHTASES"/>
</dbReference>
<proteinExistence type="inferred from homology"/>
<dbReference type="InterPro" id="IPR020583">
    <property type="entry name" value="Inositol_monoP_metal-BS"/>
</dbReference>
<dbReference type="PROSITE" id="PS00630">
    <property type="entry name" value="IMP_2"/>
    <property type="match status" value="1"/>
</dbReference>
<evidence type="ECO:0000313" key="11">
    <source>
        <dbReference type="EMBL" id="PTX38682.1"/>
    </source>
</evidence>
<dbReference type="PANTHER" id="PTHR20854:SF4">
    <property type="entry name" value="INOSITOL-1-MONOPHOSPHATASE-RELATED"/>
    <property type="match status" value="1"/>
</dbReference>
<dbReference type="PANTHER" id="PTHR20854">
    <property type="entry name" value="INOSITOL MONOPHOSPHATASE"/>
    <property type="match status" value="1"/>
</dbReference>
<feature type="binding site" evidence="9">
    <location>
        <position position="72"/>
    </location>
    <ligand>
        <name>Mg(2+)</name>
        <dbReference type="ChEBI" id="CHEBI:18420"/>
        <label>1</label>
        <note>catalytic</note>
    </ligand>
</feature>
<dbReference type="OrthoDB" id="9785695at2"/>
<dbReference type="Gene3D" id="3.40.190.80">
    <property type="match status" value="1"/>
</dbReference>
<dbReference type="InterPro" id="IPR000760">
    <property type="entry name" value="Inositol_monophosphatase-like"/>
</dbReference>
<feature type="binding site" evidence="9">
    <location>
        <position position="90"/>
    </location>
    <ligand>
        <name>Mg(2+)</name>
        <dbReference type="ChEBI" id="CHEBI:18420"/>
        <label>2</label>
    </ligand>
</feature>
<dbReference type="SUPFAM" id="SSF56655">
    <property type="entry name" value="Carbohydrate phosphatase"/>
    <property type="match status" value="1"/>
</dbReference>
<evidence type="ECO:0000256" key="3">
    <source>
        <dbReference type="ARBA" id="ARBA00009759"/>
    </source>
</evidence>
<dbReference type="Proteomes" id="UP000244069">
    <property type="component" value="Unassembled WGS sequence"/>
</dbReference>
<dbReference type="FunFam" id="3.30.540.10:FF:000003">
    <property type="entry name" value="Inositol-1-monophosphatase"/>
    <property type="match status" value="1"/>
</dbReference>
<dbReference type="InterPro" id="IPR033942">
    <property type="entry name" value="IMPase"/>
</dbReference>
<dbReference type="Pfam" id="PF00459">
    <property type="entry name" value="Inositol_P"/>
    <property type="match status" value="1"/>
</dbReference>
<evidence type="ECO:0000256" key="5">
    <source>
        <dbReference type="ARBA" id="ARBA00019784"/>
    </source>
</evidence>
<dbReference type="InterPro" id="IPR020550">
    <property type="entry name" value="Inositol_monophosphatase_CS"/>
</dbReference>